<organism evidence="1 2">
    <name type="scientific">Thiomonas delicata</name>
    <name type="common">Thiomonas cuprina</name>
    <dbReference type="NCBI Taxonomy" id="364030"/>
    <lineage>
        <taxon>Bacteria</taxon>
        <taxon>Pseudomonadati</taxon>
        <taxon>Pseudomonadota</taxon>
        <taxon>Betaproteobacteria</taxon>
        <taxon>Burkholderiales</taxon>
        <taxon>Thiomonas</taxon>
    </lineage>
</organism>
<sequence>MNPRAGMLLASGFDDVRAAPNSIEKKCFKITIRGCFRLRRCSIGPTGIAAISTASSAVMRACTPRW</sequence>
<gene>
    <name evidence="1" type="ORF">THIARS_80081</name>
</gene>
<name>A0A238D8D3_THIDL</name>
<protein>
    <submittedName>
        <fullName evidence="1">Uncharacterized protein</fullName>
    </submittedName>
</protein>
<dbReference type="EMBL" id="FLMQ01000057">
    <property type="protein sequence ID" value="SBP89557.1"/>
    <property type="molecule type" value="Genomic_DNA"/>
</dbReference>
<keyword evidence="2" id="KW-1185">Reference proteome</keyword>
<dbReference type="Proteomes" id="UP000214566">
    <property type="component" value="Unassembled WGS sequence"/>
</dbReference>
<evidence type="ECO:0000313" key="1">
    <source>
        <dbReference type="EMBL" id="SBP89557.1"/>
    </source>
</evidence>
<reference evidence="1 2" key="1">
    <citation type="submission" date="2016-06" db="EMBL/GenBank/DDBJ databases">
        <authorList>
            <person name="Kjaerup R.B."/>
            <person name="Dalgaard T.S."/>
            <person name="Juul-Madsen H.R."/>
        </authorList>
    </citation>
    <scope>NUCLEOTIDE SEQUENCE [LARGE SCALE GENOMIC DNA]</scope>
    <source>
        <strain evidence="1 2">DSM 16361</strain>
    </source>
</reference>
<dbReference type="AlphaFoldDB" id="A0A238D8D3"/>
<evidence type="ECO:0000313" key="2">
    <source>
        <dbReference type="Proteomes" id="UP000214566"/>
    </source>
</evidence>
<proteinExistence type="predicted"/>
<accession>A0A238D8D3</accession>